<dbReference type="InterPro" id="IPR001789">
    <property type="entry name" value="Sig_transdc_resp-reg_receiver"/>
</dbReference>
<dbReference type="CDD" id="cd06170">
    <property type="entry name" value="LuxR_C_like"/>
    <property type="match status" value="1"/>
</dbReference>
<dbReference type="RefSeq" id="WP_078671667.1">
    <property type="nucleotide sequence ID" value="NZ_FUWZ01000004.1"/>
</dbReference>
<dbReference type="PROSITE" id="PS00622">
    <property type="entry name" value="HTH_LUXR_1"/>
    <property type="match status" value="1"/>
</dbReference>
<gene>
    <name evidence="6" type="ORF">SAMN04488128_104315</name>
</gene>
<keyword evidence="2 6" id="KW-0238">DNA-binding</keyword>
<keyword evidence="7" id="KW-1185">Reference proteome</keyword>
<name>A0A1T4TB43_9BACT</name>
<proteinExistence type="predicted"/>
<dbReference type="InterPro" id="IPR039420">
    <property type="entry name" value="WalR-like"/>
</dbReference>
<dbReference type="InterPro" id="IPR036388">
    <property type="entry name" value="WH-like_DNA-bd_sf"/>
</dbReference>
<evidence type="ECO:0000259" key="5">
    <source>
        <dbReference type="PROSITE" id="PS50110"/>
    </source>
</evidence>
<feature type="domain" description="HTH luxR-type" evidence="4">
    <location>
        <begin position="146"/>
        <end position="211"/>
    </location>
</feature>
<evidence type="ECO:0000259" key="4">
    <source>
        <dbReference type="PROSITE" id="PS50043"/>
    </source>
</evidence>
<evidence type="ECO:0000313" key="7">
    <source>
        <dbReference type="Proteomes" id="UP000190367"/>
    </source>
</evidence>
<feature type="domain" description="Response regulatory" evidence="5">
    <location>
        <begin position="9"/>
        <end position="126"/>
    </location>
</feature>
<accession>A0A1T4TB43</accession>
<dbReference type="PANTHER" id="PTHR43214:SF43">
    <property type="entry name" value="TWO-COMPONENT RESPONSE REGULATOR"/>
    <property type="match status" value="1"/>
</dbReference>
<dbReference type="GO" id="GO:0003677">
    <property type="term" value="F:DNA binding"/>
    <property type="evidence" value="ECO:0007669"/>
    <property type="project" value="UniProtKB-KW"/>
</dbReference>
<reference evidence="7" key="1">
    <citation type="submission" date="2017-02" db="EMBL/GenBank/DDBJ databases">
        <authorList>
            <person name="Varghese N."/>
            <person name="Submissions S."/>
        </authorList>
    </citation>
    <scope>NUCLEOTIDE SEQUENCE [LARGE SCALE GENOMIC DNA]</scope>
    <source>
        <strain evidence="7">DSM 22224</strain>
    </source>
</reference>
<dbReference type="PROSITE" id="PS50110">
    <property type="entry name" value="RESPONSE_REGULATORY"/>
    <property type="match status" value="1"/>
</dbReference>
<dbReference type="Gene3D" id="1.10.10.10">
    <property type="entry name" value="Winged helix-like DNA-binding domain superfamily/Winged helix DNA-binding domain"/>
    <property type="match status" value="1"/>
</dbReference>
<evidence type="ECO:0000313" key="6">
    <source>
        <dbReference type="EMBL" id="SKA37616.1"/>
    </source>
</evidence>
<sequence length="224" mass="25022">MSQQTERISIVLVEDHSIFVEGLQSVLRKIENVEVLATFSTGEEALEYLQEQPADIVLLDISLPGNLSGVEICRLIRRSHKTTKVIALSNHTEREIVGDMLNNGANGYLLKNASLPDLQNAINQVMMGQCVMSEDIRNIIFAANAPLKSMPRLTSREKEVLYWISEGLTTSAIAAKLFISVQTVESHRYNLLQKFEVPNAVVLVKKAMELGLIRSDSNTRTSRR</sequence>
<dbReference type="InterPro" id="IPR000792">
    <property type="entry name" value="Tscrpt_reg_LuxR_C"/>
</dbReference>
<dbReference type="SMART" id="SM00421">
    <property type="entry name" value="HTH_LUXR"/>
    <property type="match status" value="1"/>
</dbReference>
<evidence type="ECO:0000256" key="2">
    <source>
        <dbReference type="ARBA" id="ARBA00023125"/>
    </source>
</evidence>
<feature type="modified residue" description="4-aspartylphosphate" evidence="3">
    <location>
        <position position="60"/>
    </location>
</feature>
<dbReference type="OrthoDB" id="9797341at2"/>
<dbReference type="Proteomes" id="UP000190367">
    <property type="component" value="Unassembled WGS sequence"/>
</dbReference>
<dbReference type="AlphaFoldDB" id="A0A1T4TB43"/>
<dbReference type="GO" id="GO:0006355">
    <property type="term" value="P:regulation of DNA-templated transcription"/>
    <property type="evidence" value="ECO:0007669"/>
    <property type="project" value="InterPro"/>
</dbReference>
<dbReference type="EMBL" id="FUWZ01000004">
    <property type="protein sequence ID" value="SKA37616.1"/>
    <property type="molecule type" value="Genomic_DNA"/>
</dbReference>
<dbReference type="STRING" id="634771.SAMN04488128_104315"/>
<dbReference type="Gene3D" id="3.40.50.2300">
    <property type="match status" value="1"/>
</dbReference>
<dbReference type="SUPFAM" id="SSF52172">
    <property type="entry name" value="CheY-like"/>
    <property type="match status" value="1"/>
</dbReference>
<evidence type="ECO:0000256" key="3">
    <source>
        <dbReference type="PROSITE-ProRule" id="PRU00169"/>
    </source>
</evidence>
<dbReference type="PRINTS" id="PR00038">
    <property type="entry name" value="HTHLUXR"/>
</dbReference>
<organism evidence="6 7">
    <name type="scientific">Chitinophaga eiseniae</name>
    <dbReference type="NCBI Taxonomy" id="634771"/>
    <lineage>
        <taxon>Bacteria</taxon>
        <taxon>Pseudomonadati</taxon>
        <taxon>Bacteroidota</taxon>
        <taxon>Chitinophagia</taxon>
        <taxon>Chitinophagales</taxon>
        <taxon>Chitinophagaceae</taxon>
        <taxon>Chitinophaga</taxon>
    </lineage>
</organism>
<evidence type="ECO:0000256" key="1">
    <source>
        <dbReference type="ARBA" id="ARBA00022553"/>
    </source>
</evidence>
<dbReference type="PROSITE" id="PS50043">
    <property type="entry name" value="HTH_LUXR_2"/>
    <property type="match status" value="1"/>
</dbReference>
<dbReference type="CDD" id="cd17535">
    <property type="entry name" value="REC_NarL-like"/>
    <property type="match status" value="1"/>
</dbReference>
<dbReference type="SMART" id="SM00448">
    <property type="entry name" value="REC"/>
    <property type="match status" value="1"/>
</dbReference>
<protein>
    <submittedName>
        <fullName evidence="6">DNA-binding response regulator, NarL/FixJ family, contains REC and HTH domains</fullName>
    </submittedName>
</protein>
<dbReference type="GO" id="GO:0000160">
    <property type="term" value="P:phosphorelay signal transduction system"/>
    <property type="evidence" value="ECO:0007669"/>
    <property type="project" value="InterPro"/>
</dbReference>
<dbReference type="InterPro" id="IPR058245">
    <property type="entry name" value="NreC/VraR/RcsB-like_REC"/>
</dbReference>
<dbReference type="InterPro" id="IPR011006">
    <property type="entry name" value="CheY-like_superfamily"/>
</dbReference>
<keyword evidence="1 3" id="KW-0597">Phosphoprotein</keyword>
<dbReference type="Pfam" id="PF00196">
    <property type="entry name" value="GerE"/>
    <property type="match status" value="1"/>
</dbReference>
<dbReference type="PANTHER" id="PTHR43214">
    <property type="entry name" value="TWO-COMPONENT RESPONSE REGULATOR"/>
    <property type="match status" value="1"/>
</dbReference>
<dbReference type="Pfam" id="PF00072">
    <property type="entry name" value="Response_reg"/>
    <property type="match status" value="1"/>
</dbReference>